<name>A0A9W6WA52_9ACTN</name>
<evidence type="ECO:0000313" key="4">
    <source>
        <dbReference type="Proteomes" id="UP001165079"/>
    </source>
</evidence>
<dbReference type="Gene3D" id="3.40.50.720">
    <property type="entry name" value="NAD(P)-binding Rossmann-like Domain"/>
    <property type="match status" value="1"/>
</dbReference>
<dbReference type="CDD" id="cd05233">
    <property type="entry name" value="SDR_c"/>
    <property type="match status" value="1"/>
</dbReference>
<dbReference type="FunFam" id="3.40.50.720:FF:000084">
    <property type="entry name" value="Short-chain dehydrogenase reductase"/>
    <property type="match status" value="1"/>
</dbReference>
<dbReference type="GO" id="GO:0016491">
    <property type="term" value="F:oxidoreductase activity"/>
    <property type="evidence" value="ECO:0007669"/>
    <property type="project" value="UniProtKB-KW"/>
</dbReference>
<comment type="caution">
    <text evidence="3">The sequence shown here is derived from an EMBL/GenBank/DDBJ whole genome shotgun (WGS) entry which is preliminary data.</text>
</comment>
<keyword evidence="2" id="KW-0560">Oxidoreductase</keyword>
<dbReference type="InterPro" id="IPR036291">
    <property type="entry name" value="NAD(P)-bd_dom_sf"/>
</dbReference>
<dbReference type="PRINTS" id="PR00080">
    <property type="entry name" value="SDRFAMILY"/>
</dbReference>
<protein>
    <submittedName>
        <fullName evidence="3">Oxidoreductase</fullName>
    </submittedName>
</protein>
<reference evidence="3" key="1">
    <citation type="submission" date="2023-03" db="EMBL/GenBank/DDBJ databases">
        <title>Actinorhabdospora filicis NBRC 111898.</title>
        <authorList>
            <person name="Ichikawa N."/>
            <person name="Sato H."/>
            <person name="Tonouchi N."/>
        </authorList>
    </citation>
    <scope>NUCLEOTIDE SEQUENCE</scope>
    <source>
        <strain evidence="3">NBRC 111898</strain>
    </source>
</reference>
<evidence type="ECO:0000256" key="1">
    <source>
        <dbReference type="ARBA" id="ARBA00006484"/>
    </source>
</evidence>
<dbReference type="PANTHER" id="PTHR24321:SF14">
    <property type="entry name" value="SHORT-CHAIN TYPE DEHYDROGENASE_REDUCTASE BLR2146-RELATED"/>
    <property type="match status" value="1"/>
</dbReference>
<dbReference type="AlphaFoldDB" id="A0A9W6WA52"/>
<evidence type="ECO:0000256" key="2">
    <source>
        <dbReference type="ARBA" id="ARBA00023002"/>
    </source>
</evidence>
<dbReference type="RefSeq" id="WP_285664415.1">
    <property type="nucleotide sequence ID" value="NZ_BSTX01000002.1"/>
</dbReference>
<gene>
    <name evidence="3" type="ORF">Afil01_41010</name>
</gene>
<sequence>MSELSSRFSGRRAFVTGGGRGIGRAITARLIAEGAEVVIGEIDDGAGRATAAELGAHYLHCDVTDAGSVAGAVAEAAAGGLDVLVNNVGLAGHGFFDELAEEDWTRRWDATLMGAVRCMRAAFPHLLASPVGNVVTIGSINGMEAFGDAPYSAAKAGLQSLTQNLAVEYSPRMRRERGLPGHVRVNLVAPGSIRTRAWEPEIIDAVGERYPMARAGEPEDIAAAVAFLASPDASWITGLILPVDGGLTADGRLFTLADV</sequence>
<organism evidence="3 4">
    <name type="scientific">Actinorhabdospora filicis</name>
    <dbReference type="NCBI Taxonomy" id="1785913"/>
    <lineage>
        <taxon>Bacteria</taxon>
        <taxon>Bacillati</taxon>
        <taxon>Actinomycetota</taxon>
        <taxon>Actinomycetes</taxon>
        <taxon>Micromonosporales</taxon>
        <taxon>Micromonosporaceae</taxon>
        <taxon>Actinorhabdospora</taxon>
    </lineage>
</organism>
<dbReference type="EMBL" id="BSTX01000002">
    <property type="protein sequence ID" value="GLZ79294.1"/>
    <property type="molecule type" value="Genomic_DNA"/>
</dbReference>
<keyword evidence="4" id="KW-1185">Reference proteome</keyword>
<dbReference type="Proteomes" id="UP001165079">
    <property type="component" value="Unassembled WGS sequence"/>
</dbReference>
<dbReference type="PRINTS" id="PR00081">
    <property type="entry name" value="GDHRDH"/>
</dbReference>
<accession>A0A9W6WA52</accession>
<evidence type="ECO:0000313" key="3">
    <source>
        <dbReference type="EMBL" id="GLZ79294.1"/>
    </source>
</evidence>
<dbReference type="Pfam" id="PF13561">
    <property type="entry name" value="adh_short_C2"/>
    <property type="match status" value="1"/>
</dbReference>
<comment type="similarity">
    <text evidence="1">Belongs to the short-chain dehydrogenases/reductases (SDR) family.</text>
</comment>
<dbReference type="InterPro" id="IPR002347">
    <property type="entry name" value="SDR_fam"/>
</dbReference>
<dbReference type="SUPFAM" id="SSF51735">
    <property type="entry name" value="NAD(P)-binding Rossmann-fold domains"/>
    <property type="match status" value="1"/>
</dbReference>
<proteinExistence type="inferred from homology"/>
<dbReference type="PANTHER" id="PTHR24321">
    <property type="entry name" value="DEHYDROGENASES, SHORT CHAIN"/>
    <property type="match status" value="1"/>
</dbReference>